<dbReference type="EMBL" id="GL883141">
    <property type="protein sequence ID" value="EGG01050.1"/>
    <property type="molecule type" value="Genomic_DNA"/>
</dbReference>
<dbReference type="RefSeq" id="XP_007415650.1">
    <property type="nucleotide sequence ID" value="XM_007415588.1"/>
</dbReference>
<dbReference type="Gene3D" id="2.20.70.10">
    <property type="match status" value="1"/>
</dbReference>
<dbReference type="GO" id="GO:0005829">
    <property type="term" value="C:cytosol"/>
    <property type="evidence" value="ECO:0007669"/>
    <property type="project" value="TreeGrafter"/>
</dbReference>
<keyword evidence="2 4" id="KW-0697">Rotamase</keyword>
<dbReference type="GO" id="GO:0005634">
    <property type="term" value="C:nucleus"/>
    <property type="evidence" value="ECO:0007669"/>
    <property type="project" value="EnsemblFungi"/>
</dbReference>
<organism evidence="9">
    <name type="scientific">Melampsora larici-populina (strain 98AG31 / pathotype 3-4-7)</name>
    <name type="common">Poplar leaf rust fungus</name>
    <dbReference type="NCBI Taxonomy" id="747676"/>
    <lineage>
        <taxon>Eukaryota</taxon>
        <taxon>Fungi</taxon>
        <taxon>Dikarya</taxon>
        <taxon>Basidiomycota</taxon>
        <taxon>Pucciniomycotina</taxon>
        <taxon>Pucciniomycetes</taxon>
        <taxon>Pucciniales</taxon>
        <taxon>Melampsoraceae</taxon>
        <taxon>Melampsora</taxon>
    </lineage>
</organism>
<dbReference type="InterPro" id="IPR051370">
    <property type="entry name" value="PPIase_Pin1"/>
</dbReference>
<dbReference type="InterPro" id="IPR000297">
    <property type="entry name" value="PPIase_PpiC"/>
</dbReference>
<dbReference type="InterPro" id="IPR046357">
    <property type="entry name" value="PPIase_dom_sf"/>
</dbReference>
<dbReference type="InterPro" id="IPR036020">
    <property type="entry name" value="WW_dom_sf"/>
</dbReference>
<dbReference type="VEuPathDB" id="FungiDB:MELLADRAFT_111323"/>
<dbReference type="eggNOG" id="KOG3259">
    <property type="taxonomic scope" value="Eukaryota"/>
</dbReference>
<dbReference type="InParanoid" id="F4S2S4"/>
<dbReference type="GO" id="GO:0180010">
    <property type="term" value="P:co-transcriptional mRNA 3'-end processing, cleavage and polyadenylation pathway"/>
    <property type="evidence" value="ECO:0007669"/>
    <property type="project" value="EnsemblFungi"/>
</dbReference>
<sequence>MDSSEPQASQWEIRFSQSRQRPYFYSTNNKTSVWDAPPEFSTEELMKLPGAHFLHGAVTGGGLGGALAPDAGGSIRASHILIKHANSRRPSSWKETQITRTQSEAIEILKEHEEILRPLNGIQLNEKFQDLAKVHSDCSSYSHGGDLGQFKKGQMQKSFEEVSFQLQIGELSKIVTTDSGVHLILRTA</sequence>
<dbReference type="SMART" id="SM00456">
    <property type="entry name" value="WW"/>
    <property type="match status" value="1"/>
</dbReference>
<dbReference type="Gene3D" id="3.10.50.40">
    <property type="match status" value="1"/>
</dbReference>
<evidence type="ECO:0000259" key="6">
    <source>
        <dbReference type="PROSITE" id="PS50020"/>
    </source>
</evidence>
<comment type="catalytic activity">
    <reaction evidence="1 5">
        <text>[protein]-peptidylproline (omega=180) = [protein]-peptidylproline (omega=0)</text>
        <dbReference type="Rhea" id="RHEA:16237"/>
        <dbReference type="Rhea" id="RHEA-COMP:10747"/>
        <dbReference type="Rhea" id="RHEA-COMP:10748"/>
        <dbReference type="ChEBI" id="CHEBI:83833"/>
        <dbReference type="ChEBI" id="CHEBI:83834"/>
        <dbReference type="EC" id="5.2.1.8"/>
    </reaction>
</comment>
<dbReference type="GO" id="GO:0000122">
    <property type="term" value="P:negative regulation of transcription by RNA polymerase II"/>
    <property type="evidence" value="ECO:0007669"/>
    <property type="project" value="EnsemblFungi"/>
</dbReference>
<dbReference type="HOGENOM" id="CLU_090028_0_1_1"/>
<dbReference type="Pfam" id="PF13616">
    <property type="entry name" value="Rotamase_3"/>
    <property type="match status" value="1"/>
</dbReference>
<dbReference type="GO" id="GO:0006369">
    <property type="term" value="P:termination of RNA polymerase II transcription"/>
    <property type="evidence" value="ECO:0007669"/>
    <property type="project" value="EnsemblFungi"/>
</dbReference>
<evidence type="ECO:0000256" key="4">
    <source>
        <dbReference type="PROSITE-ProRule" id="PRU00278"/>
    </source>
</evidence>
<dbReference type="SUPFAM" id="SSF54534">
    <property type="entry name" value="FKBP-like"/>
    <property type="match status" value="1"/>
</dbReference>
<dbReference type="GO" id="GO:2000059">
    <property type="term" value="P:negative regulation of ubiquitin-dependent protein catabolic process"/>
    <property type="evidence" value="ECO:0007669"/>
    <property type="project" value="EnsemblFungi"/>
</dbReference>
<dbReference type="PANTHER" id="PTHR10657:SF4">
    <property type="entry name" value="PEPTIDYL-PROLYL CIS-TRANS ISOMERASE-RELATED"/>
    <property type="match status" value="1"/>
</dbReference>
<keyword evidence="9" id="KW-1185">Reference proteome</keyword>
<evidence type="ECO:0000313" key="9">
    <source>
        <dbReference type="Proteomes" id="UP000001072"/>
    </source>
</evidence>
<evidence type="ECO:0000313" key="8">
    <source>
        <dbReference type="EMBL" id="EGG01050.1"/>
    </source>
</evidence>
<dbReference type="GO" id="GO:0045899">
    <property type="term" value="P:positive regulation of RNA polymerase II transcription preinitiation complex assembly"/>
    <property type="evidence" value="ECO:0007669"/>
    <property type="project" value="EnsemblFungi"/>
</dbReference>
<dbReference type="FunCoup" id="F4S2S4">
    <property type="interactions" value="610"/>
</dbReference>
<proteinExistence type="predicted"/>
<reference evidence="9" key="1">
    <citation type="journal article" date="2011" name="Proc. Natl. Acad. Sci. U.S.A.">
        <title>Obligate biotrophy features unraveled by the genomic analysis of rust fungi.</title>
        <authorList>
            <person name="Duplessis S."/>
            <person name="Cuomo C.A."/>
            <person name="Lin Y.-C."/>
            <person name="Aerts A."/>
            <person name="Tisserant E."/>
            <person name="Veneault-Fourrey C."/>
            <person name="Joly D.L."/>
            <person name="Hacquard S."/>
            <person name="Amselem J."/>
            <person name="Cantarel B.L."/>
            <person name="Chiu R."/>
            <person name="Coutinho P.M."/>
            <person name="Feau N."/>
            <person name="Field M."/>
            <person name="Frey P."/>
            <person name="Gelhaye E."/>
            <person name="Goldberg J."/>
            <person name="Grabherr M.G."/>
            <person name="Kodira C.D."/>
            <person name="Kohler A."/>
            <person name="Kuees U."/>
            <person name="Lindquist E.A."/>
            <person name="Lucas S.M."/>
            <person name="Mago R."/>
            <person name="Mauceli E."/>
            <person name="Morin E."/>
            <person name="Murat C."/>
            <person name="Pangilinan J.L."/>
            <person name="Park R."/>
            <person name="Pearson M."/>
            <person name="Quesneville H."/>
            <person name="Rouhier N."/>
            <person name="Sakthikumar S."/>
            <person name="Salamov A.A."/>
            <person name="Schmutz J."/>
            <person name="Selles B."/>
            <person name="Shapiro H."/>
            <person name="Tanguay P."/>
            <person name="Tuskan G.A."/>
            <person name="Henrissat B."/>
            <person name="Van de Peer Y."/>
            <person name="Rouze P."/>
            <person name="Ellis J.G."/>
            <person name="Dodds P.N."/>
            <person name="Schein J.E."/>
            <person name="Zhong S."/>
            <person name="Hamelin R.C."/>
            <person name="Grigoriev I.V."/>
            <person name="Szabo L.J."/>
            <person name="Martin F."/>
        </authorList>
    </citation>
    <scope>NUCLEOTIDE SEQUENCE [LARGE SCALE GENOMIC DNA]</scope>
    <source>
        <strain evidence="9">98AG31 / pathotype 3-4-7</strain>
    </source>
</reference>
<dbReference type="PROSITE" id="PS50198">
    <property type="entry name" value="PPIC_PPIASE_2"/>
    <property type="match status" value="1"/>
</dbReference>
<evidence type="ECO:0000256" key="5">
    <source>
        <dbReference type="RuleBase" id="RU363014"/>
    </source>
</evidence>
<evidence type="ECO:0000256" key="1">
    <source>
        <dbReference type="ARBA" id="ARBA00000971"/>
    </source>
</evidence>
<dbReference type="KEGG" id="mlr:MELLADRAFT_111323"/>
<dbReference type="EC" id="5.2.1.8" evidence="5"/>
<dbReference type="SUPFAM" id="SSF51045">
    <property type="entry name" value="WW domain"/>
    <property type="match status" value="1"/>
</dbReference>
<gene>
    <name evidence="8" type="ORF">MELLADRAFT_111323</name>
</gene>
<feature type="domain" description="WW" evidence="6">
    <location>
        <begin position="5"/>
        <end position="39"/>
    </location>
</feature>
<dbReference type="PROSITE" id="PS50020">
    <property type="entry name" value="WW_DOMAIN_2"/>
    <property type="match status" value="1"/>
</dbReference>
<evidence type="ECO:0000256" key="3">
    <source>
        <dbReference type="ARBA" id="ARBA00023235"/>
    </source>
</evidence>
<evidence type="ECO:0000256" key="2">
    <source>
        <dbReference type="ARBA" id="ARBA00023110"/>
    </source>
</evidence>
<dbReference type="GO" id="GO:0000993">
    <property type="term" value="F:RNA polymerase II complex binding"/>
    <property type="evidence" value="ECO:0007669"/>
    <property type="project" value="EnsemblFungi"/>
</dbReference>
<dbReference type="OrthoDB" id="2530521at2759"/>
<dbReference type="Proteomes" id="UP000001072">
    <property type="component" value="Unassembled WGS sequence"/>
</dbReference>
<accession>F4S2S4</accession>
<dbReference type="GO" id="GO:2000749">
    <property type="term" value="P:positive regulation of rDNA heterochromatin formation"/>
    <property type="evidence" value="ECO:0007669"/>
    <property type="project" value="EnsemblFungi"/>
</dbReference>
<dbReference type="GeneID" id="18924351"/>
<evidence type="ECO:0000259" key="7">
    <source>
        <dbReference type="PROSITE" id="PS50198"/>
    </source>
</evidence>
<dbReference type="FunFam" id="3.10.50.40:FF:000026">
    <property type="entry name" value="Peptidyl-prolyl cis-trans isomerase"/>
    <property type="match status" value="1"/>
</dbReference>
<protein>
    <recommendedName>
        <fullName evidence="5">Peptidyl-prolyl cis-trans isomerase</fullName>
        <ecNumber evidence="5">5.2.1.8</ecNumber>
    </recommendedName>
</protein>
<keyword evidence="3 4" id="KW-0413">Isomerase</keyword>
<dbReference type="GO" id="GO:0003755">
    <property type="term" value="F:peptidyl-prolyl cis-trans isomerase activity"/>
    <property type="evidence" value="ECO:0007669"/>
    <property type="project" value="UniProtKB-UniRule"/>
</dbReference>
<feature type="domain" description="PpiC" evidence="7">
    <location>
        <begin position="72"/>
        <end position="188"/>
    </location>
</feature>
<dbReference type="STRING" id="747676.F4S2S4"/>
<dbReference type="GO" id="GO:0140463">
    <property type="term" value="F:chromatin-protein adaptor activity"/>
    <property type="evidence" value="ECO:0007669"/>
    <property type="project" value="EnsemblFungi"/>
</dbReference>
<dbReference type="PANTHER" id="PTHR10657">
    <property type="entry name" value="PEPTIDYL-PROLYL CIS-TRANS ISOMERASE"/>
    <property type="match status" value="1"/>
</dbReference>
<dbReference type="AlphaFoldDB" id="F4S2S4"/>
<dbReference type="InterPro" id="IPR001202">
    <property type="entry name" value="WW_dom"/>
</dbReference>
<name>F4S2S4_MELLP</name>
<dbReference type="CDD" id="cd00201">
    <property type="entry name" value="WW"/>
    <property type="match status" value="1"/>
</dbReference>